<dbReference type="GO" id="GO:0002937">
    <property type="term" value="P:tRNA 4-thiouridine biosynthesis"/>
    <property type="evidence" value="ECO:0007669"/>
    <property type="project" value="TreeGrafter"/>
</dbReference>
<dbReference type="SUPFAM" id="SSF52402">
    <property type="entry name" value="Adenine nucleotide alpha hydrolases-like"/>
    <property type="match status" value="1"/>
</dbReference>
<protein>
    <recommendedName>
        <fullName evidence="15 19">Probable tRNA sulfurtransferase</fullName>
        <ecNumber evidence="14 19">2.8.1.4</ecNumber>
    </recommendedName>
    <alternativeName>
        <fullName evidence="16 19">Sulfur carrier protein ThiS sulfurtransferase</fullName>
    </alternativeName>
    <alternativeName>
        <fullName evidence="17 19">Thiamine biosynthesis protein ThiI</fullName>
    </alternativeName>
    <alternativeName>
        <fullName evidence="18 19">tRNA 4-thiouridine synthase</fullName>
    </alternativeName>
</protein>
<comment type="caution">
    <text evidence="22">The sequence shown here is derived from an EMBL/GenBank/DDBJ whole genome shotgun (WGS) entry which is preliminary data.</text>
</comment>
<comment type="similarity">
    <text evidence="13 19">Belongs to the ThiI family.</text>
</comment>
<evidence type="ECO:0000256" key="5">
    <source>
        <dbReference type="ARBA" id="ARBA00022679"/>
    </source>
</evidence>
<dbReference type="InterPro" id="IPR050102">
    <property type="entry name" value="tRNA_sulfurtransferase_ThiI"/>
</dbReference>
<dbReference type="RefSeq" id="WP_204701472.1">
    <property type="nucleotide sequence ID" value="NZ_JAFBDQ010000006.1"/>
</dbReference>
<evidence type="ECO:0000256" key="3">
    <source>
        <dbReference type="ARBA" id="ARBA00022490"/>
    </source>
</evidence>
<comment type="function">
    <text evidence="12 19">Catalyzes the ATP-dependent transfer of a sulfur to tRNA to produce 4-thiouridine in position 8 of tRNAs, which functions as a near-UV photosensor. Also catalyzes the transfer of sulfur to the sulfur carrier protein ThiS, forming ThiS-thiocarboxylate. This is a step in the synthesis of thiazole, in the thiamine biosynthesis pathway. The sulfur is donated as persulfide by IscS.</text>
</comment>
<dbReference type="PANTHER" id="PTHR43209:SF1">
    <property type="entry name" value="TRNA SULFURTRANSFERASE"/>
    <property type="match status" value="1"/>
</dbReference>
<sequence>MDNLFLIRYGEIGIKGNNRYKFEDKLIENIEESLKELGAKPIVYKTFGRIFVETDLATEDVLKKLGDVFGIVGICPAQKAALDVENIKEEALKLVEEELEATAKEPLLFRITTNRSNKSFTLDTMELNRELGAYLLENTPDGALGVDLEDFDLELTAEIRDQQAYIYSQDKQGLGGLPVGTSDKAGLMLSGGIDSPVAGWLAMKRGVEITPIYFHTPPFTSERAKEKVIDLAEQLARYQPELKLHVVNFTAVQTAINEHCHADLITLVMRRQMIKIAQRITKNRGGKALVSGESIAQVASQTLDSLQVTNQIAELPILRPLIAFDKEEIINKAREIGTYKLSTKPAQDCCTVFVPDTPETHPEMEQITASEENLEVEELITEAIENAEIIEL</sequence>
<dbReference type="Gene3D" id="3.30.2130.30">
    <property type="match status" value="1"/>
</dbReference>
<comment type="catalytic activity">
    <reaction evidence="11 19">
        <text>[ThiS sulfur-carrier protein]-C-terminal Gly-Gly-AMP + S-sulfanyl-L-cysteinyl-[cysteine desulfurase] + AH2 = [ThiS sulfur-carrier protein]-C-terminal-Gly-aminoethanethioate + L-cysteinyl-[cysteine desulfurase] + A + AMP + 2 H(+)</text>
        <dbReference type="Rhea" id="RHEA:43340"/>
        <dbReference type="Rhea" id="RHEA-COMP:12157"/>
        <dbReference type="Rhea" id="RHEA-COMP:12158"/>
        <dbReference type="Rhea" id="RHEA-COMP:12910"/>
        <dbReference type="Rhea" id="RHEA-COMP:19908"/>
        <dbReference type="ChEBI" id="CHEBI:13193"/>
        <dbReference type="ChEBI" id="CHEBI:15378"/>
        <dbReference type="ChEBI" id="CHEBI:17499"/>
        <dbReference type="ChEBI" id="CHEBI:29950"/>
        <dbReference type="ChEBI" id="CHEBI:61963"/>
        <dbReference type="ChEBI" id="CHEBI:90618"/>
        <dbReference type="ChEBI" id="CHEBI:232372"/>
        <dbReference type="ChEBI" id="CHEBI:456215"/>
    </reaction>
</comment>
<dbReference type="CDD" id="cd01712">
    <property type="entry name" value="PPase_ThiI"/>
    <property type="match status" value="1"/>
</dbReference>
<evidence type="ECO:0000256" key="10">
    <source>
        <dbReference type="ARBA" id="ARBA00050570"/>
    </source>
</evidence>
<accession>A0A939BQT9</accession>
<comment type="pathway">
    <text evidence="2 19">Cofactor biosynthesis; thiamine diphosphate biosynthesis.</text>
</comment>
<dbReference type="NCBIfam" id="TIGR00342">
    <property type="entry name" value="tRNA uracil 4-sulfurtransferase ThiI"/>
    <property type="match status" value="1"/>
</dbReference>
<keyword evidence="20" id="KW-0175">Coiled coil</keyword>
<feature type="domain" description="THUMP" evidence="21">
    <location>
        <begin position="59"/>
        <end position="170"/>
    </location>
</feature>
<dbReference type="PROSITE" id="PS51165">
    <property type="entry name" value="THUMP"/>
    <property type="match status" value="1"/>
</dbReference>
<dbReference type="EC" id="2.8.1.4" evidence="14 19"/>
<dbReference type="GO" id="GO:0140741">
    <property type="term" value="F:tRNA-uracil-4 sulfurtransferase activity"/>
    <property type="evidence" value="ECO:0007669"/>
    <property type="project" value="UniProtKB-EC"/>
</dbReference>
<dbReference type="AlphaFoldDB" id="A0A939BQT9"/>
<evidence type="ECO:0000256" key="2">
    <source>
        <dbReference type="ARBA" id="ARBA00004948"/>
    </source>
</evidence>
<dbReference type="Pfam" id="PF02568">
    <property type="entry name" value="ThiI"/>
    <property type="match status" value="1"/>
</dbReference>
<dbReference type="InterPro" id="IPR049962">
    <property type="entry name" value="THUMP_ThiI"/>
</dbReference>
<keyword evidence="5 19" id="KW-0808">Transferase</keyword>
<evidence type="ECO:0000256" key="16">
    <source>
        <dbReference type="ARBA" id="ARBA00075337"/>
    </source>
</evidence>
<comment type="subcellular location">
    <subcellularLocation>
        <location evidence="1 19">Cytoplasm</location>
    </subcellularLocation>
</comment>
<dbReference type="CDD" id="cd11716">
    <property type="entry name" value="THUMP_ThiI"/>
    <property type="match status" value="1"/>
</dbReference>
<feature type="binding site" evidence="19">
    <location>
        <position position="270"/>
    </location>
    <ligand>
        <name>ATP</name>
        <dbReference type="ChEBI" id="CHEBI:30616"/>
    </ligand>
</feature>
<feature type="binding site" evidence="19">
    <location>
        <begin position="188"/>
        <end position="189"/>
    </location>
    <ligand>
        <name>ATP</name>
        <dbReference type="ChEBI" id="CHEBI:30616"/>
    </ligand>
</feature>
<dbReference type="GO" id="GO:0009229">
    <property type="term" value="P:thiamine diphosphate biosynthetic process"/>
    <property type="evidence" value="ECO:0007669"/>
    <property type="project" value="UniProtKB-UniRule"/>
</dbReference>
<dbReference type="GO" id="GO:0009228">
    <property type="term" value="P:thiamine biosynthetic process"/>
    <property type="evidence" value="ECO:0007669"/>
    <property type="project" value="UniProtKB-KW"/>
</dbReference>
<evidence type="ECO:0000313" key="22">
    <source>
        <dbReference type="EMBL" id="MBM7556704.1"/>
    </source>
</evidence>
<dbReference type="InterPro" id="IPR003720">
    <property type="entry name" value="tRNA_STrfase"/>
</dbReference>
<evidence type="ECO:0000256" key="6">
    <source>
        <dbReference type="ARBA" id="ARBA00022741"/>
    </source>
</evidence>
<evidence type="ECO:0000256" key="8">
    <source>
        <dbReference type="ARBA" id="ARBA00022884"/>
    </source>
</evidence>
<evidence type="ECO:0000256" key="18">
    <source>
        <dbReference type="ARBA" id="ARBA00080570"/>
    </source>
</evidence>
<organism evidence="22 23">
    <name type="scientific">Halanaerobacter jeridensis</name>
    <dbReference type="NCBI Taxonomy" id="706427"/>
    <lineage>
        <taxon>Bacteria</taxon>
        <taxon>Bacillati</taxon>
        <taxon>Bacillota</taxon>
        <taxon>Clostridia</taxon>
        <taxon>Halanaerobiales</taxon>
        <taxon>Halobacteroidaceae</taxon>
        <taxon>Halanaerobacter</taxon>
    </lineage>
</organism>
<dbReference type="HAMAP" id="MF_00021">
    <property type="entry name" value="ThiI"/>
    <property type="match status" value="1"/>
</dbReference>
<name>A0A939BQT9_9FIRM</name>
<keyword evidence="8 19" id="KW-0694">RNA-binding</keyword>
<gene>
    <name evidence="19" type="primary">thiI</name>
    <name evidence="22" type="ORF">JOC47_001555</name>
</gene>
<dbReference type="GO" id="GO:0005829">
    <property type="term" value="C:cytosol"/>
    <property type="evidence" value="ECO:0007669"/>
    <property type="project" value="TreeGrafter"/>
</dbReference>
<dbReference type="GO" id="GO:0005524">
    <property type="term" value="F:ATP binding"/>
    <property type="evidence" value="ECO:0007669"/>
    <property type="project" value="UniProtKB-UniRule"/>
</dbReference>
<evidence type="ECO:0000256" key="11">
    <source>
        <dbReference type="ARBA" id="ARBA00052330"/>
    </source>
</evidence>
<feature type="coiled-coil region" evidence="20">
    <location>
        <begin position="77"/>
        <end position="105"/>
    </location>
</feature>
<dbReference type="InterPro" id="IPR020536">
    <property type="entry name" value="ThiI_AANH"/>
</dbReference>
<reference evidence="22" key="1">
    <citation type="submission" date="2021-01" db="EMBL/GenBank/DDBJ databases">
        <title>Genomic Encyclopedia of Type Strains, Phase IV (KMG-IV): sequencing the most valuable type-strain genomes for metagenomic binning, comparative biology and taxonomic classification.</title>
        <authorList>
            <person name="Goeker M."/>
        </authorList>
    </citation>
    <scope>NUCLEOTIDE SEQUENCE</scope>
    <source>
        <strain evidence="22">DSM 23230</strain>
    </source>
</reference>
<evidence type="ECO:0000256" key="13">
    <source>
        <dbReference type="ARBA" id="ARBA00061472"/>
    </source>
</evidence>
<dbReference type="SMART" id="SM00981">
    <property type="entry name" value="THUMP"/>
    <property type="match status" value="1"/>
</dbReference>
<dbReference type="FunFam" id="3.40.50.620:FF:000053">
    <property type="entry name" value="Probable tRNA sulfurtransferase"/>
    <property type="match status" value="1"/>
</dbReference>
<evidence type="ECO:0000256" key="1">
    <source>
        <dbReference type="ARBA" id="ARBA00004496"/>
    </source>
</evidence>
<evidence type="ECO:0000256" key="15">
    <source>
        <dbReference type="ARBA" id="ARBA00071867"/>
    </source>
</evidence>
<dbReference type="InterPro" id="IPR004114">
    <property type="entry name" value="THUMP_dom"/>
</dbReference>
<comment type="catalytic activity">
    <reaction evidence="10 19">
        <text>[ThiI sulfur-carrier protein]-S-sulfanyl-L-cysteine + a uridine in tRNA + 2 reduced [2Fe-2S]-[ferredoxin] + ATP + H(+) = [ThiI sulfur-carrier protein]-L-cysteine + a 4-thiouridine in tRNA + 2 oxidized [2Fe-2S]-[ferredoxin] + AMP + diphosphate</text>
        <dbReference type="Rhea" id="RHEA:24176"/>
        <dbReference type="Rhea" id="RHEA-COMP:10000"/>
        <dbReference type="Rhea" id="RHEA-COMP:10001"/>
        <dbReference type="Rhea" id="RHEA-COMP:13337"/>
        <dbReference type="Rhea" id="RHEA-COMP:13338"/>
        <dbReference type="Rhea" id="RHEA-COMP:13339"/>
        <dbReference type="Rhea" id="RHEA-COMP:13340"/>
        <dbReference type="ChEBI" id="CHEBI:15378"/>
        <dbReference type="ChEBI" id="CHEBI:29950"/>
        <dbReference type="ChEBI" id="CHEBI:30616"/>
        <dbReference type="ChEBI" id="CHEBI:33019"/>
        <dbReference type="ChEBI" id="CHEBI:33737"/>
        <dbReference type="ChEBI" id="CHEBI:33738"/>
        <dbReference type="ChEBI" id="CHEBI:61963"/>
        <dbReference type="ChEBI" id="CHEBI:65315"/>
        <dbReference type="ChEBI" id="CHEBI:136798"/>
        <dbReference type="ChEBI" id="CHEBI:456215"/>
        <dbReference type="EC" id="2.8.1.4"/>
    </reaction>
</comment>
<dbReference type="EMBL" id="JAFBDQ010000006">
    <property type="protein sequence ID" value="MBM7556704.1"/>
    <property type="molecule type" value="Genomic_DNA"/>
</dbReference>
<keyword evidence="7 19" id="KW-0067">ATP-binding</keyword>
<evidence type="ECO:0000313" key="23">
    <source>
        <dbReference type="Proteomes" id="UP000774000"/>
    </source>
</evidence>
<dbReference type="Pfam" id="PF02926">
    <property type="entry name" value="THUMP"/>
    <property type="match status" value="1"/>
</dbReference>
<evidence type="ECO:0000256" key="9">
    <source>
        <dbReference type="ARBA" id="ARBA00022977"/>
    </source>
</evidence>
<proteinExistence type="inferred from homology"/>
<dbReference type="InterPro" id="IPR049961">
    <property type="entry name" value="ThiI_N"/>
</dbReference>
<evidence type="ECO:0000259" key="21">
    <source>
        <dbReference type="PROSITE" id="PS51165"/>
    </source>
</evidence>
<dbReference type="Gene3D" id="3.40.50.620">
    <property type="entry name" value="HUPs"/>
    <property type="match status" value="1"/>
</dbReference>
<dbReference type="Pfam" id="PF22025">
    <property type="entry name" value="ThiI_fer"/>
    <property type="match status" value="1"/>
</dbReference>
<keyword evidence="3 19" id="KW-0963">Cytoplasm</keyword>
<dbReference type="GO" id="GO:0000049">
    <property type="term" value="F:tRNA binding"/>
    <property type="evidence" value="ECO:0007669"/>
    <property type="project" value="UniProtKB-UniRule"/>
</dbReference>
<evidence type="ECO:0000256" key="17">
    <source>
        <dbReference type="ARBA" id="ARBA00077849"/>
    </source>
</evidence>
<dbReference type="GO" id="GO:0052837">
    <property type="term" value="P:thiazole biosynthetic process"/>
    <property type="evidence" value="ECO:0007669"/>
    <property type="project" value="TreeGrafter"/>
</dbReference>
<dbReference type="Proteomes" id="UP000774000">
    <property type="component" value="Unassembled WGS sequence"/>
</dbReference>
<evidence type="ECO:0000256" key="20">
    <source>
        <dbReference type="SAM" id="Coils"/>
    </source>
</evidence>
<evidence type="ECO:0000256" key="19">
    <source>
        <dbReference type="HAMAP-Rule" id="MF_00021"/>
    </source>
</evidence>
<feature type="binding site" evidence="19">
    <location>
        <position position="301"/>
    </location>
    <ligand>
        <name>ATP</name>
        <dbReference type="ChEBI" id="CHEBI:30616"/>
    </ligand>
</feature>
<evidence type="ECO:0000256" key="12">
    <source>
        <dbReference type="ARBA" id="ARBA00058382"/>
    </source>
</evidence>
<feature type="binding site" evidence="19">
    <location>
        <position position="292"/>
    </location>
    <ligand>
        <name>ATP</name>
        <dbReference type="ChEBI" id="CHEBI:30616"/>
    </ligand>
</feature>
<dbReference type="GO" id="GO:0004810">
    <property type="term" value="F:CCA tRNA nucleotidyltransferase activity"/>
    <property type="evidence" value="ECO:0007669"/>
    <property type="project" value="InterPro"/>
</dbReference>
<dbReference type="PANTHER" id="PTHR43209">
    <property type="entry name" value="TRNA SULFURTRANSFERASE"/>
    <property type="match status" value="1"/>
</dbReference>
<evidence type="ECO:0000256" key="7">
    <source>
        <dbReference type="ARBA" id="ARBA00022840"/>
    </source>
</evidence>
<evidence type="ECO:0000256" key="4">
    <source>
        <dbReference type="ARBA" id="ARBA00022555"/>
    </source>
</evidence>
<keyword evidence="6 19" id="KW-0547">Nucleotide-binding</keyword>
<keyword evidence="9 19" id="KW-0784">Thiamine biosynthesis</keyword>
<dbReference type="InterPro" id="IPR014729">
    <property type="entry name" value="Rossmann-like_a/b/a_fold"/>
</dbReference>
<keyword evidence="23" id="KW-1185">Reference proteome</keyword>
<dbReference type="InterPro" id="IPR054173">
    <property type="entry name" value="ThiI_fer"/>
</dbReference>
<feature type="binding site" evidence="19">
    <location>
        <begin position="213"/>
        <end position="214"/>
    </location>
    <ligand>
        <name>ATP</name>
        <dbReference type="ChEBI" id="CHEBI:30616"/>
    </ligand>
</feature>
<dbReference type="SUPFAM" id="SSF143437">
    <property type="entry name" value="THUMP domain-like"/>
    <property type="match status" value="1"/>
</dbReference>
<keyword evidence="4 19" id="KW-0820">tRNA-binding</keyword>
<evidence type="ECO:0000256" key="14">
    <source>
        <dbReference type="ARBA" id="ARBA00066827"/>
    </source>
</evidence>